<evidence type="ECO:0000256" key="3">
    <source>
        <dbReference type="ARBA" id="ARBA00008779"/>
    </source>
</evidence>
<evidence type="ECO:0000256" key="7">
    <source>
        <dbReference type="ARBA" id="ARBA00023295"/>
    </source>
</evidence>
<evidence type="ECO:0000313" key="13">
    <source>
        <dbReference type="Proteomes" id="UP001214250"/>
    </source>
</evidence>
<dbReference type="InterPro" id="IPR017850">
    <property type="entry name" value="Alkaline_phosphatase_core_sf"/>
</dbReference>
<dbReference type="Proteomes" id="UP001214250">
    <property type="component" value="Chromosome 1"/>
</dbReference>
<evidence type="ECO:0000259" key="9">
    <source>
        <dbReference type="Pfam" id="PF00884"/>
    </source>
</evidence>
<evidence type="ECO:0000256" key="8">
    <source>
        <dbReference type="SAM" id="SignalP"/>
    </source>
</evidence>
<evidence type="ECO:0000256" key="5">
    <source>
        <dbReference type="ARBA" id="ARBA00022729"/>
    </source>
</evidence>
<dbReference type="InterPro" id="IPR016286">
    <property type="entry name" value="FUC_metazoa-typ"/>
</dbReference>
<feature type="domain" description="Glycoside hydrolase family 29 N-terminal" evidence="10">
    <location>
        <begin position="527"/>
        <end position="891"/>
    </location>
</feature>
<dbReference type="InterPro" id="IPR057739">
    <property type="entry name" value="Glyco_hydro_29_N"/>
</dbReference>
<dbReference type="PROSITE" id="PS00523">
    <property type="entry name" value="SULFATASE_1"/>
    <property type="match status" value="1"/>
</dbReference>
<dbReference type="EMBL" id="CP117811">
    <property type="protein sequence ID" value="WDE96527.1"/>
    <property type="molecule type" value="Genomic_DNA"/>
</dbReference>
<keyword evidence="13" id="KW-1185">Reference proteome</keyword>
<comment type="similarity">
    <text evidence="2">Belongs to the glycosyl hydrolase 29 family.</text>
</comment>
<keyword evidence="7" id="KW-0326">Glycosidase</keyword>
<comment type="similarity">
    <text evidence="3">Belongs to the sulfatase family.</text>
</comment>
<proteinExistence type="inferred from homology"/>
<dbReference type="PRINTS" id="PR00741">
    <property type="entry name" value="GLHYDRLASE29"/>
</dbReference>
<dbReference type="PROSITE" id="PS00149">
    <property type="entry name" value="SULFATASE_2"/>
    <property type="match status" value="1"/>
</dbReference>
<dbReference type="InterPro" id="IPR013780">
    <property type="entry name" value="Glyco_hydro_b"/>
</dbReference>
<organism evidence="12 13">
    <name type="scientific">Lentisphaera profundi</name>
    <dbReference type="NCBI Taxonomy" id="1658616"/>
    <lineage>
        <taxon>Bacteria</taxon>
        <taxon>Pseudomonadati</taxon>
        <taxon>Lentisphaerota</taxon>
        <taxon>Lentisphaeria</taxon>
        <taxon>Lentisphaerales</taxon>
        <taxon>Lentisphaeraceae</taxon>
        <taxon>Lentisphaera</taxon>
    </lineage>
</organism>
<evidence type="ECO:0000256" key="4">
    <source>
        <dbReference type="ARBA" id="ARBA00012662"/>
    </source>
</evidence>
<keyword evidence="6" id="KW-0378">Hydrolase</keyword>
<dbReference type="EC" id="3.2.1.51" evidence="4"/>
<dbReference type="Gene3D" id="2.60.40.1180">
    <property type="entry name" value="Golgi alpha-mannosidase II"/>
    <property type="match status" value="1"/>
</dbReference>
<evidence type="ECO:0000256" key="2">
    <source>
        <dbReference type="ARBA" id="ARBA00007951"/>
    </source>
</evidence>
<dbReference type="Pfam" id="PF16757">
    <property type="entry name" value="Fucosidase_C"/>
    <property type="match status" value="1"/>
</dbReference>
<dbReference type="PANTHER" id="PTHR10030">
    <property type="entry name" value="ALPHA-L-FUCOSIDASE"/>
    <property type="match status" value="1"/>
</dbReference>
<feature type="domain" description="Sulfatase N-terminal" evidence="9">
    <location>
        <begin position="25"/>
        <end position="382"/>
    </location>
</feature>
<feature type="signal peptide" evidence="8">
    <location>
        <begin position="1"/>
        <end position="21"/>
    </location>
</feature>
<dbReference type="Gene3D" id="3.40.720.10">
    <property type="entry name" value="Alkaline Phosphatase, subunit A"/>
    <property type="match status" value="1"/>
</dbReference>
<dbReference type="InterPro" id="IPR031919">
    <property type="entry name" value="Fucosidase_C"/>
</dbReference>
<dbReference type="SUPFAM" id="SSF53649">
    <property type="entry name" value="Alkaline phosphatase-like"/>
    <property type="match status" value="1"/>
</dbReference>
<dbReference type="RefSeq" id="WP_274150592.1">
    <property type="nucleotide sequence ID" value="NZ_CP117811.1"/>
</dbReference>
<name>A0ABY7VR75_9BACT</name>
<evidence type="ECO:0000256" key="1">
    <source>
        <dbReference type="ARBA" id="ARBA00004071"/>
    </source>
</evidence>
<dbReference type="CDD" id="cd16031">
    <property type="entry name" value="G6S_like"/>
    <property type="match status" value="1"/>
</dbReference>
<reference evidence="12 13" key="1">
    <citation type="submission" date="2023-02" db="EMBL/GenBank/DDBJ databases">
        <title>Genome sequence of Lentisphaera profundi SAORIC-696.</title>
        <authorList>
            <person name="Kim e."/>
            <person name="Cho J.-C."/>
            <person name="Choi A."/>
            <person name="Kang I."/>
        </authorList>
    </citation>
    <scope>NUCLEOTIDE SEQUENCE [LARGE SCALE GENOMIC DNA]</scope>
    <source>
        <strain evidence="12 13">SAORIC-696</strain>
    </source>
</reference>
<dbReference type="Pfam" id="PF00884">
    <property type="entry name" value="Sulfatase"/>
    <property type="match status" value="1"/>
</dbReference>
<sequence length="1019" mass="117070">MNIKKSIYSFGLMAASLSSWALESPNILFVMADDHTTQGIGAYGGRLAQFNISPTIDTLAKEGALLSNTFCTNAICTPSRASIMTGQYSAVNGAPILADPLPVEKQYLAHEMKKAGYSTAVIGKWHLHDRPDAFDYYKVLKGQGKYFNPTFFEKGKKSMVKMEGHSSDCITDSVLDYLGKRDKTKPFFLKYHFKAPHDMFENAPRYDSYLEDVTIPEPASMWEQGNHGSIATRGINDDLRDKIGTSVGKRNPRRNMGLDLAKAFPDEAISQDLSDKEYKKQAYQKYIKKYLRCVKGVDDNLKRVIDYLKAEGLYDNTVIIYTGDQGFMLGEHDYIDKRWAYEETMRMPFIIRYPKSIKAGLKLDAITENVDFAPTMLDFAGVATPNYMQGRSFKDELETGKENSTSKTAAYYHYWMNMFHHDNPAHIAIRTKTHKLIMFYGSSWANEPSTPPAWELYDLVNDPKEMNNVYDKPENELLVKELKVQLKQLRADYKEDDKKFPFNEIIEDYWDYDEEDRQKAIAIAKAMAAEPMKKRYTADWESLDSRPVPAWYNKAKFGIFIHWGLYSVPSFAPHGTYAEWYWNALKVKPVGQKEIKMSRHLKVNEFHNRVYGEDFDYEDFRDKFTCEMFDPNQWADIFKKSGAKYVVLTAKHHDGYTLWPNKEASKSFGMPWNSVDSGPGRDLCQELGDAVRSAGGMKMGLYYSIWDWFNPYDDRIDLKKKAKNIDMKKHNKYVKEVMYPQFRELVSKYKPALIFSDGDWWADDNYWQTKPLLAQLFNGAMNRDEVVINDRWGKGRGKHGGYFTTEYGSGFENIDKPWEENRGMGHSFGFNRNEDYTQYNSTRKLVFMLVDLVSRGGNLLLNIGPTGDGRIPVVMQNRLIDMGKWMNVNGEAIYDTVVWKKACQWSEGNIPQFTASDFKSGFPIFEMTLEPQVGNAHKQLYFTKKADVIYGLLPVWPDSGKIEIRDIEVSDDSQVTMLGVEGQLQFVKTAKGIEITLPKLNPTKLPCKDIFTLKITQAK</sequence>
<feature type="chain" id="PRO_5045819211" description="alpha-L-fucosidase" evidence="8">
    <location>
        <begin position="22"/>
        <end position="1019"/>
    </location>
</feature>
<dbReference type="Pfam" id="PF01120">
    <property type="entry name" value="Alpha_L_fucos"/>
    <property type="match status" value="1"/>
</dbReference>
<dbReference type="InterPro" id="IPR024607">
    <property type="entry name" value="Sulfatase_CS"/>
</dbReference>
<dbReference type="SUPFAM" id="SSF51445">
    <property type="entry name" value="(Trans)glycosidases"/>
    <property type="match status" value="1"/>
</dbReference>
<evidence type="ECO:0000259" key="11">
    <source>
        <dbReference type="Pfam" id="PF16757"/>
    </source>
</evidence>
<feature type="domain" description="Alpha-L-fucosidase C-terminal" evidence="11">
    <location>
        <begin position="935"/>
        <end position="1016"/>
    </location>
</feature>
<evidence type="ECO:0000313" key="12">
    <source>
        <dbReference type="EMBL" id="WDE96527.1"/>
    </source>
</evidence>
<evidence type="ECO:0000256" key="6">
    <source>
        <dbReference type="ARBA" id="ARBA00022801"/>
    </source>
</evidence>
<dbReference type="InterPro" id="IPR000917">
    <property type="entry name" value="Sulfatase_N"/>
</dbReference>
<evidence type="ECO:0000259" key="10">
    <source>
        <dbReference type="Pfam" id="PF01120"/>
    </source>
</evidence>
<keyword evidence="5 8" id="KW-0732">Signal</keyword>
<dbReference type="Gene3D" id="3.20.20.80">
    <property type="entry name" value="Glycosidases"/>
    <property type="match status" value="1"/>
</dbReference>
<gene>
    <name evidence="12" type="ORF">PQO03_00920</name>
</gene>
<comment type="function">
    <text evidence="1">Alpha-L-fucosidase is responsible for hydrolyzing the alpha-1,6-linked fucose joined to the reducing-end N-acetylglucosamine of the carbohydrate moieties of glycoproteins.</text>
</comment>
<accession>A0ABY7VR75</accession>
<protein>
    <recommendedName>
        <fullName evidence="4">alpha-L-fucosidase</fullName>
        <ecNumber evidence="4">3.2.1.51</ecNumber>
    </recommendedName>
</protein>
<dbReference type="InterPro" id="IPR000933">
    <property type="entry name" value="Glyco_hydro_29"/>
</dbReference>
<dbReference type="PANTHER" id="PTHR10030:SF37">
    <property type="entry name" value="ALPHA-L-FUCOSIDASE-RELATED"/>
    <property type="match status" value="1"/>
</dbReference>
<dbReference type="InterPro" id="IPR017853">
    <property type="entry name" value="GH"/>
</dbReference>
<dbReference type="SMART" id="SM00812">
    <property type="entry name" value="Alpha_L_fucos"/>
    <property type="match status" value="1"/>
</dbReference>